<dbReference type="GO" id="GO:0016020">
    <property type="term" value="C:membrane"/>
    <property type="evidence" value="ECO:0007669"/>
    <property type="project" value="UniProtKB-SubCell"/>
</dbReference>
<keyword evidence="2 3" id="KW-0472">Membrane</keyword>
<dbReference type="PANTHER" id="PTHR31234:SF65">
    <property type="entry name" value="LATE EMBRYOGENESIS ABUNDANT PROTEIN, LEA_2 SUBGROUP"/>
    <property type="match status" value="1"/>
</dbReference>
<dbReference type="EMBL" id="JAJSOW010000102">
    <property type="protein sequence ID" value="KAI9176818.1"/>
    <property type="molecule type" value="Genomic_DNA"/>
</dbReference>
<dbReference type="InterPro" id="IPR044839">
    <property type="entry name" value="NDR1-like"/>
</dbReference>
<organism evidence="5 6">
    <name type="scientific">Acer negundo</name>
    <name type="common">Box elder</name>
    <dbReference type="NCBI Taxonomy" id="4023"/>
    <lineage>
        <taxon>Eukaryota</taxon>
        <taxon>Viridiplantae</taxon>
        <taxon>Streptophyta</taxon>
        <taxon>Embryophyta</taxon>
        <taxon>Tracheophyta</taxon>
        <taxon>Spermatophyta</taxon>
        <taxon>Magnoliopsida</taxon>
        <taxon>eudicotyledons</taxon>
        <taxon>Gunneridae</taxon>
        <taxon>Pentapetalae</taxon>
        <taxon>rosids</taxon>
        <taxon>malvids</taxon>
        <taxon>Sapindales</taxon>
        <taxon>Sapindaceae</taxon>
        <taxon>Hippocastanoideae</taxon>
        <taxon>Acereae</taxon>
        <taxon>Acer</taxon>
    </lineage>
</organism>
<accession>A0AAD5IVN3</accession>
<evidence type="ECO:0000313" key="4">
    <source>
        <dbReference type="EMBL" id="KAI9176818.1"/>
    </source>
</evidence>
<evidence type="ECO:0000256" key="1">
    <source>
        <dbReference type="ARBA" id="ARBA00004370"/>
    </source>
</evidence>
<proteinExistence type="predicted"/>
<evidence type="ECO:0000256" key="2">
    <source>
        <dbReference type="ARBA" id="ARBA00023136"/>
    </source>
</evidence>
<gene>
    <name evidence="4" type="ORF">LWI28_007550</name>
    <name evidence="5" type="ORF">LWI28_016549</name>
</gene>
<comment type="subcellular location">
    <subcellularLocation>
        <location evidence="1">Membrane</location>
    </subcellularLocation>
</comment>
<comment type="caution">
    <text evidence="5">The sequence shown here is derived from an EMBL/GenBank/DDBJ whole genome shotgun (WGS) entry which is preliminary data.</text>
</comment>
<evidence type="ECO:0000256" key="3">
    <source>
        <dbReference type="SAM" id="Phobius"/>
    </source>
</evidence>
<dbReference type="EMBL" id="JAJSOW010000102">
    <property type="protein sequence ID" value="KAI9177543.1"/>
    <property type="molecule type" value="Genomic_DNA"/>
</dbReference>
<dbReference type="Proteomes" id="UP001064489">
    <property type="component" value="Chromosome 5"/>
</dbReference>
<evidence type="ECO:0000313" key="6">
    <source>
        <dbReference type="Proteomes" id="UP001064489"/>
    </source>
</evidence>
<sequence length="193" mass="20884">MADYGISSRRRGLKICFGVSAIVLVVLITVVTTLSLTVFKPKQPEITAHPIGLEHVNITFFPTLAINATLDMVVTIGNRNYGSFKFGNSTAYLDFHGETVAEVLIGAGLVPARGKLNVTTSVVVMGDKLVENEFFMGDVESGFLNFTSTATLHGKVSVLKIFRMHAIAISSCDISIWIATQNVETKCSSKLKL</sequence>
<keyword evidence="3" id="KW-1133">Transmembrane helix</keyword>
<dbReference type="GO" id="GO:0098542">
    <property type="term" value="P:defense response to other organism"/>
    <property type="evidence" value="ECO:0007669"/>
    <property type="project" value="InterPro"/>
</dbReference>
<keyword evidence="6" id="KW-1185">Reference proteome</keyword>
<protein>
    <recommendedName>
        <fullName evidence="7">Late embryogenesis abundant protein LEA-2 subgroup domain-containing protein</fullName>
    </recommendedName>
</protein>
<reference evidence="5" key="2">
    <citation type="submission" date="2023-02" db="EMBL/GenBank/DDBJ databases">
        <authorList>
            <person name="Swenson N.G."/>
            <person name="Wegrzyn J.L."/>
            <person name="Mcevoy S.L."/>
        </authorList>
    </citation>
    <scope>NUCLEOTIDE SEQUENCE</scope>
    <source>
        <strain evidence="5">91603</strain>
        <tissue evidence="5">Leaf</tissue>
    </source>
</reference>
<name>A0AAD5IVN3_ACENE</name>
<dbReference type="AlphaFoldDB" id="A0AAD5IVN3"/>
<feature type="transmembrane region" description="Helical" evidence="3">
    <location>
        <begin position="12"/>
        <end position="39"/>
    </location>
</feature>
<reference evidence="5" key="1">
    <citation type="journal article" date="2022" name="Plant J.">
        <title>Strategies of tolerance reflected in two North American maple genomes.</title>
        <authorList>
            <person name="McEvoy S.L."/>
            <person name="Sezen U.U."/>
            <person name="Trouern-Trend A."/>
            <person name="McMahon S.M."/>
            <person name="Schaberg P.G."/>
            <person name="Yang J."/>
            <person name="Wegrzyn J.L."/>
            <person name="Swenson N.G."/>
        </authorList>
    </citation>
    <scope>NUCLEOTIDE SEQUENCE</scope>
    <source>
        <strain evidence="5">91603</strain>
    </source>
</reference>
<keyword evidence="3" id="KW-0812">Transmembrane</keyword>
<evidence type="ECO:0000313" key="5">
    <source>
        <dbReference type="EMBL" id="KAI9177543.1"/>
    </source>
</evidence>
<evidence type="ECO:0008006" key="7">
    <source>
        <dbReference type="Google" id="ProtNLM"/>
    </source>
</evidence>
<dbReference type="PANTHER" id="PTHR31234">
    <property type="entry name" value="LATE EMBRYOGENESIS ABUNDANT (LEA) HYDROXYPROLINE-RICH GLYCOPROTEIN FAMILY"/>
    <property type="match status" value="1"/>
</dbReference>